<dbReference type="PATRIC" id="fig|1328313.3.peg.3765"/>
<comment type="caution">
    <text evidence="6">The sequence shown here is derived from an EMBL/GenBank/DDBJ whole genome shotgun (WGS) entry which is preliminary data.</text>
</comment>
<accession>W7QS40</accession>
<dbReference type="EC" id="3.6.1.27" evidence="1"/>
<dbReference type="SUPFAM" id="SSF48317">
    <property type="entry name" value="Acid phosphatase/Vanadium-dependent haloperoxidase"/>
    <property type="match status" value="1"/>
</dbReference>
<keyword evidence="7" id="KW-1185">Reference proteome</keyword>
<dbReference type="EMBL" id="ARZY01000058">
    <property type="protein sequence ID" value="EWH08220.1"/>
    <property type="molecule type" value="Genomic_DNA"/>
</dbReference>
<dbReference type="GO" id="GO:0050380">
    <property type="term" value="F:undecaprenyl-diphosphatase activity"/>
    <property type="evidence" value="ECO:0007669"/>
    <property type="project" value="UniProtKB-EC"/>
</dbReference>
<evidence type="ECO:0000313" key="7">
    <source>
        <dbReference type="Proteomes" id="UP000019276"/>
    </source>
</evidence>
<evidence type="ECO:0000256" key="3">
    <source>
        <dbReference type="ARBA" id="ARBA00047594"/>
    </source>
</evidence>
<dbReference type="STRING" id="1328313.DS2_18423"/>
<dbReference type="InterPro" id="IPR000326">
    <property type="entry name" value="PAP2/HPO"/>
</dbReference>
<dbReference type="CDD" id="cd01610">
    <property type="entry name" value="PAP2_like"/>
    <property type="match status" value="1"/>
</dbReference>
<dbReference type="Gene3D" id="1.20.144.10">
    <property type="entry name" value="Phosphatidic acid phosphatase type 2/haloperoxidase"/>
    <property type="match status" value="1"/>
</dbReference>
<evidence type="ECO:0000259" key="5">
    <source>
        <dbReference type="SMART" id="SM00014"/>
    </source>
</evidence>
<dbReference type="OrthoDB" id="9780918at2"/>
<feature type="transmembrane region" description="Helical" evidence="4">
    <location>
        <begin position="120"/>
        <end position="137"/>
    </location>
</feature>
<name>W7QS40_9ALTE</name>
<feature type="transmembrane region" description="Helical" evidence="4">
    <location>
        <begin position="199"/>
        <end position="219"/>
    </location>
</feature>
<keyword evidence="4" id="KW-0812">Transmembrane</keyword>
<dbReference type="PANTHER" id="PTHR14969">
    <property type="entry name" value="SPHINGOSINE-1-PHOSPHATE PHOSPHOHYDROLASE"/>
    <property type="match status" value="1"/>
</dbReference>
<keyword evidence="4" id="KW-0472">Membrane</keyword>
<dbReference type="Pfam" id="PF01569">
    <property type="entry name" value="PAP2"/>
    <property type="match status" value="1"/>
</dbReference>
<keyword evidence="4" id="KW-1133">Transmembrane helix</keyword>
<evidence type="ECO:0000256" key="2">
    <source>
        <dbReference type="ARBA" id="ARBA00032707"/>
    </source>
</evidence>
<dbReference type="RefSeq" id="WP_035016510.1">
    <property type="nucleotide sequence ID" value="NZ_ARZY01000058.1"/>
</dbReference>
<evidence type="ECO:0000313" key="6">
    <source>
        <dbReference type="EMBL" id="EWH08220.1"/>
    </source>
</evidence>
<feature type="transmembrane region" description="Helical" evidence="4">
    <location>
        <begin position="168"/>
        <end position="187"/>
    </location>
</feature>
<evidence type="ECO:0000256" key="4">
    <source>
        <dbReference type="SAM" id="Phobius"/>
    </source>
</evidence>
<sequence length="252" mass="27830">MIRFVALTAAVLLLVALSIYVLFDYHFGFIWLNQQSNLMPTTFWSVVTLFGDSHVAVALTLFLITQHKQLLPAALIATIPATLIAQSFKRGMPIDRPFSVLPEDSYIQIGRVLEMGSFPSGHTMTAAVWVGLFILFIRQNWCSYLLGGVLVLAGLSRIMVGAHWPIDVLVGAGVGLLCALFGYKVATQYQLGENKFSQGALFILPIYACFKVFTHNGGYPQGHPYIMILVAAAISYFIWLNAKPMYFAQGKS</sequence>
<evidence type="ECO:0000256" key="1">
    <source>
        <dbReference type="ARBA" id="ARBA00012374"/>
    </source>
</evidence>
<dbReference type="Proteomes" id="UP000019276">
    <property type="component" value="Unassembled WGS sequence"/>
</dbReference>
<proteinExistence type="predicted"/>
<comment type="catalytic activity">
    <reaction evidence="3">
        <text>di-trans,octa-cis-undecaprenyl diphosphate + H2O = di-trans,octa-cis-undecaprenyl phosphate + phosphate + H(+)</text>
        <dbReference type="Rhea" id="RHEA:28094"/>
        <dbReference type="ChEBI" id="CHEBI:15377"/>
        <dbReference type="ChEBI" id="CHEBI:15378"/>
        <dbReference type="ChEBI" id="CHEBI:43474"/>
        <dbReference type="ChEBI" id="CHEBI:58405"/>
        <dbReference type="ChEBI" id="CHEBI:60392"/>
        <dbReference type="EC" id="3.6.1.27"/>
    </reaction>
</comment>
<feature type="transmembrane region" description="Helical" evidence="4">
    <location>
        <begin position="42"/>
        <end position="63"/>
    </location>
</feature>
<feature type="transmembrane region" description="Helical" evidence="4">
    <location>
        <begin position="225"/>
        <end position="242"/>
    </location>
</feature>
<feature type="transmembrane region" description="Helical" evidence="4">
    <location>
        <begin position="70"/>
        <end position="88"/>
    </location>
</feature>
<dbReference type="InterPro" id="IPR036938">
    <property type="entry name" value="PAP2/HPO_sf"/>
</dbReference>
<organism evidence="6 7">
    <name type="scientific">Catenovulum agarivorans DS-2</name>
    <dbReference type="NCBI Taxonomy" id="1328313"/>
    <lineage>
        <taxon>Bacteria</taxon>
        <taxon>Pseudomonadati</taxon>
        <taxon>Pseudomonadota</taxon>
        <taxon>Gammaproteobacteria</taxon>
        <taxon>Alteromonadales</taxon>
        <taxon>Alteromonadaceae</taxon>
        <taxon>Catenovulum</taxon>
    </lineage>
</organism>
<dbReference type="SMART" id="SM00014">
    <property type="entry name" value="acidPPc"/>
    <property type="match status" value="1"/>
</dbReference>
<dbReference type="PANTHER" id="PTHR14969:SF13">
    <property type="entry name" value="AT30094P"/>
    <property type="match status" value="1"/>
</dbReference>
<feature type="transmembrane region" description="Helical" evidence="4">
    <location>
        <begin position="144"/>
        <end position="162"/>
    </location>
</feature>
<gene>
    <name evidence="6" type="ORF">DS2_18423</name>
</gene>
<dbReference type="AlphaFoldDB" id="W7QS40"/>
<protein>
    <recommendedName>
        <fullName evidence="1">undecaprenyl-diphosphate phosphatase</fullName>
        <ecNumber evidence="1">3.6.1.27</ecNumber>
    </recommendedName>
    <alternativeName>
        <fullName evidence="2">Undecaprenyl pyrophosphate phosphatase</fullName>
    </alternativeName>
</protein>
<feature type="domain" description="Phosphatidic acid phosphatase type 2/haloperoxidase" evidence="5">
    <location>
        <begin position="70"/>
        <end position="183"/>
    </location>
</feature>
<dbReference type="eggNOG" id="COG0671">
    <property type="taxonomic scope" value="Bacteria"/>
</dbReference>
<reference evidence="6 7" key="1">
    <citation type="journal article" date="2014" name="Genome Announc.">
        <title>Draft Genome Sequence of the Agar-Degrading Bacterium Catenovulum sp. Strain DS-2, Isolated from Intestines of Haliotis diversicolor.</title>
        <authorList>
            <person name="Shan D."/>
            <person name="Li X."/>
            <person name="Gu Z."/>
            <person name="Wei G."/>
            <person name="Gao Z."/>
            <person name="Shao Z."/>
        </authorList>
    </citation>
    <scope>NUCLEOTIDE SEQUENCE [LARGE SCALE GENOMIC DNA]</scope>
    <source>
        <strain evidence="6 7">DS-2</strain>
    </source>
</reference>